<dbReference type="AlphaFoldDB" id="A0A080MH84"/>
<proteinExistence type="predicted"/>
<accession>A0A080MH84</accession>
<sequence>MDTRANPAPPEARPGHGVALRFLPLRLRLVSEDLRLDGFSGALLHSGLGLALNDHFPAVFELLFADQARLGRLYALQPPTTPVRPGDPFEIGVNLFGAATGHAIACAMALARIGERGLGERRGRFRFDRAWVAGSETRPFLEAGAGLLGWPAPVGSDWQGSTERTSDTVRVELVTPLCIKEHGQVFFAPLPFSQLVRRMHGRLAQLCEAAGEAKPLAAETTLAQRRAAEEVTLQHSALRWQEVKRRSSRTGHSMGIGGMTGSLVYRGDLAPFTGLLALGEIMQLGGKTAFGFGCLRTAFSFEG</sequence>
<feature type="domain" description="CRISPR-associated protein Cas6 C-terminal" evidence="1">
    <location>
        <begin position="171"/>
        <end position="293"/>
    </location>
</feature>
<dbReference type="Gene3D" id="3.30.70.1900">
    <property type="match status" value="1"/>
</dbReference>
<dbReference type="InterPro" id="IPR019267">
    <property type="entry name" value="CRISPR-assoc_Cas6_C"/>
</dbReference>
<protein>
    <submittedName>
        <fullName evidence="2">CRISPR-associated endoribonuclease Cas6</fullName>
    </submittedName>
</protein>
<dbReference type="Proteomes" id="UP000021315">
    <property type="component" value="Unassembled WGS sequence"/>
</dbReference>
<keyword evidence="3" id="KW-1185">Reference proteome</keyword>
<dbReference type="STRING" id="1453999.AW06_002343"/>
<gene>
    <name evidence="2" type="ORF">AW06_002343</name>
</gene>
<dbReference type="RefSeq" id="WP_034949350.1">
    <property type="nucleotide sequence ID" value="NZ_JDST02000051.1"/>
</dbReference>
<reference evidence="2" key="1">
    <citation type="submission" date="2014-02" db="EMBL/GenBank/DDBJ databases">
        <title>Expanding our view of genomic diversity in Candidatus Accumulibacter clades.</title>
        <authorList>
            <person name="Skennerton C.T."/>
            <person name="Barr J.J."/>
            <person name="Slater F.R."/>
            <person name="Bond P.L."/>
            <person name="Tyson G.W."/>
        </authorList>
    </citation>
    <scope>NUCLEOTIDE SEQUENCE [LARGE SCALE GENOMIC DNA]</scope>
</reference>
<dbReference type="Pfam" id="PF10040">
    <property type="entry name" value="CRISPR_Cas6"/>
    <property type="match status" value="1"/>
</dbReference>
<organism evidence="2 3">
    <name type="scientific">Candidatus Accumulibacter cognatus</name>
    <dbReference type="NCBI Taxonomy" id="2954383"/>
    <lineage>
        <taxon>Bacteria</taxon>
        <taxon>Pseudomonadati</taxon>
        <taxon>Pseudomonadota</taxon>
        <taxon>Betaproteobacteria</taxon>
        <taxon>Candidatus Accumulibacter</taxon>
    </lineage>
</organism>
<evidence type="ECO:0000313" key="2">
    <source>
        <dbReference type="EMBL" id="KFB76589.1"/>
    </source>
</evidence>
<evidence type="ECO:0000259" key="1">
    <source>
        <dbReference type="Pfam" id="PF10040"/>
    </source>
</evidence>
<name>A0A080MH84_9PROT</name>
<comment type="caution">
    <text evidence="2">The sequence shown here is derived from an EMBL/GenBank/DDBJ whole genome shotgun (WGS) entry which is preliminary data.</text>
</comment>
<evidence type="ECO:0000313" key="3">
    <source>
        <dbReference type="Proteomes" id="UP000021315"/>
    </source>
</evidence>
<dbReference type="EMBL" id="JDST02000051">
    <property type="protein sequence ID" value="KFB76589.1"/>
    <property type="molecule type" value="Genomic_DNA"/>
</dbReference>